<keyword evidence="9 22" id="KW-0547">Nucleotide-binding</keyword>
<evidence type="ECO:0000256" key="11">
    <source>
        <dbReference type="ARBA" id="ARBA00022840"/>
    </source>
</evidence>
<evidence type="ECO:0000256" key="12">
    <source>
        <dbReference type="ARBA" id="ARBA00022842"/>
    </source>
</evidence>
<keyword evidence="13 22" id="KW-1133">Transmembrane helix</keyword>
<evidence type="ECO:0000256" key="15">
    <source>
        <dbReference type="ARBA" id="ARBA00023157"/>
    </source>
</evidence>
<organism evidence="25 26">
    <name type="scientific">Takifugu flavidus</name>
    <name type="common">sansaifugu</name>
    <dbReference type="NCBI Taxonomy" id="433684"/>
    <lineage>
        <taxon>Eukaryota</taxon>
        <taxon>Metazoa</taxon>
        <taxon>Chordata</taxon>
        <taxon>Craniata</taxon>
        <taxon>Vertebrata</taxon>
        <taxon>Euteleostomi</taxon>
        <taxon>Actinopterygii</taxon>
        <taxon>Neopterygii</taxon>
        <taxon>Teleostei</taxon>
        <taxon>Neoteleostei</taxon>
        <taxon>Acanthomorphata</taxon>
        <taxon>Eupercaria</taxon>
        <taxon>Tetraodontiformes</taxon>
        <taxon>Tetradontoidea</taxon>
        <taxon>Tetraodontidae</taxon>
        <taxon>Takifugu</taxon>
    </lineage>
</organism>
<dbReference type="PROSITE" id="PS50011">
    <property type="entry name" value="PROTEIN_KINASE_DOM"/>
    <property type="match status" value="1"/>
</dbReference>
<dbReference type="InterPro" id="IPR000333">
    <property type="entry name" value="TGFB_receptor"/>
</dbReference>
<evidence type="ECO:0000256" key="2">
    <source>
        <dbReference type="ARBA" id="ARBA00009605"/>
    </source>
</evidence>
<dbReference type="InterPro" id="IPR000719">
    <property type="entry name" value="Prot_kinase_dom"/>
</dbReference>
<dbReference type="PANTHER" id="PTHR23255">
    <property type="entry name" value="TRANSFORMING GROWTH FACTOR-BETA RECEPTOR TYPE I AND II"/>
    <property type="match status" value="1"/>
</dbReference>
<keyword evidence="4 22" id="KW-0723">Serine/threonine-protein kinase</keyword>
<dbReference type="GO" id="GO:0048179">
    <property type="term" value="C:activin receptor complex"/>
    <property type="evidence" value="ECO:0007669"/>
    <property type="project" value="TreeGrafter"/>
</dbReference>
<sequence length="595" mass="66617">MDTSEGLEGAILGHSDAQRCVHSSFSPASSSWLEGQGNVSGVVTCSGEKNKKLHCFATWKNLSGVVQVVQQGCWLDDVNCYDRTECEENREALGVFFCCCEGSLCNKKFSYRPISQSQITTTTKPVTARAQLLTTLMYSLLPVMAVGAVLLFSLWLYRQHKRAYPPVLVPTQHAFHIMIEEPHPPPPSPSLSQRPLQLLEVKGRGRFGCVWKAQLLSDVVAVKIFPLQPWQRVRDRVKGMATKRQRGGPHLPKGRAPPAKGAGPTPSQLRGSTRNQSGTTVWYYGLVLRSSTTVYYYTIVRCALYSGELYTQDKQSWQNEYEIFTLNGMRHENVLQFIGAERRGSHVDMELWLITAYHEKGCLTDYLKADVLSWSQVCVIAQSMSRGLAYLHEDVPGHKPAIAHRDVKSKNVLLKSNLTACIADFGLALRFEAGRSPGETHGQVGTRRYMAPEVLEGTITFHRDAFLRIDVYALALVLWELASRCTAVDGPVDEYMLPFEEEVGQHPSLEDMQEVVVHNKLRPPLRECWQKHAGLALLCETMEECWDHEAEARVSAGCVEERMVQMQRSSVSPEEAVTVVTMVTNVGYQPRESGL</sequence>
<evidence type="ECO:0000256" key="8">
    <source>
        <dbReference type="ARBA" id="ARBA00022729"/>
    </source>
</evidence>
<dbReference type="InterPro" id="IPR011009">
    <property type="entry name" value="Kinase-like_dom_sf"/>
</dbReference>
<dbReference type="Pfam" id="PF07714">
    <property type="entry name" value="PK_Tyr_Ser-Thr"/>
    <property type="match status" value="1"/>
</dbReference>
<evidence type="ECO:0000256" key="21">
    <source>
        <dbReference type="PIRSR" id="PIRSR037393-3"/>
    </source>
</evidence>
<evidence type="ECO:0000313" key="25">
    <source>
        <dbReference type="EMBL" id="TWW80215.1"/>
    </source>
</evidence>
<keyword evidence="6 22" id="KW-0812">Transmembrane</keyword>
<feature type="disulfide bond" evidence="21">
    <location>
        <begin position="100"/>
        <end position="105"/>
    </location>
</feature>
<evidence type="ECO:0000256" key="19">
    <source>
        <dbReference type="ARBA" id="ARBA00049492"/>
    </source>
</evidence>
<evidence type="ECO:0000256" key="4">
    <source>
        <dbReference type="ARBA" id="ARBA00022527"/>
    </source>
</evidence>
<keyword evidence="8" id="KW-0732">Signal</keyword>
<evidence type="ECO:0000256" key="13">
    <source>
        <dbReference type="ARBA" id="ARBA00022989"/>
    </source>
</evidence>
<keyword evidence="11 22" id="KW-0067">ATP-binding</keyword>
<comment type="catalytic activity">
    <reaction evidence="19">
        <text>L-threonyl-[receptor-protein] + ATP = O-phospho-L-threonyl-[receptor-protein] + ADP + H(+)</text>
        <dbReference type="Rhea" id="RHEA:44880"/>
        <dbReference type="Rhea" id="RHEA-COMP:11024"/>
        <dbReference type="Rhea" id="RHEA-COMP:11025"/>
        <dbReference type="ChEBI" id="CHEBI:15378"/>
        <dbReference type="ChEBI" id="CHEBI:30013"/>
        <dbReference type="ChEBI" id="CHEBI:30616"/>
        <dbReference type="ChEBI" id="CHEBI:61977"/>
        <dbReference type="ChEBI" id="CHEBI:456216"/>
        <dbReference type="EC" id="2.7.11.30"/>
    </reaction>
    <physiologicalReaction direction="left-to-right" evidence="19">
        <dbReference type="Rhea" id="RHEA:44881"/>
    </physiologicalReaction>
</comment>
<keyword evidence="10 22" id="KW-0418">Kinase</keyword>
<reference evidence="25 26" key="1">
    <citation type="submission" date="2019-04" db="EMBL/GenBank/DDBJ databases">
        <title>Chromosome genome assembly for Takifugu flavidus.</title>
        <authorList>
            <person name="Xiao S."/>
        </authorList>
    </citation>
    <scope>NUCLEOTIDE SEQUENCE [LARGE SCALE GENOMIC DNA]</scope>
    <source>
        <strain evidence="25">HTHZ2018</strain>
        <tissue evidence="25">Muscle</tissue>
    </source>
</reference>
<dbReference type="SMART" id="SM00220">
    <property type="entry name" value="S_TKc"/>
    <property type="match status" value="1"/>
</dbReference>
<evidence type="ECO:0000256" key="17">
    <source>
        <dbReference type="ARBA" id="ARBA00023180"/>
    </source>
</evidence>
<keyword evidence="7 22" id="KW-0479">Metal-binding</keyword>
<keyword evidence="12 22" id="KW-0460">Magnesium</keyword>
<dbReference type="InterPro" id="IPR000472">
    <property type="entry name" value="Activin_recp"/>
</dbReference>
<dbReference type="InterPro" id="IPR008271">
    <property type="entry name" value="Ser/Thr_kinase_AS"/>
</dbReference>
<protein>
    <recommendedName>
        <fullName evidence="22">Serine/threonine-protein kinase receptor</fullName>
        <ecNumber evidence="22">2.7.11.30</ecNumber>
    </recommendedName>
</protein>
<dbReference type="Gene3D" id="3.30.200.20">
    <property type="entry name" value="Phosphorylase Kinase, domain 1"/>
    <property type="match status" value="2"/>
</dbReference>
<keyword evidence="14 22" id="KW-0472">Membrane</keyword>
<comment type="caution">
    <text evidence="25">The sequence shown here is derived from an EMBL/GenBank/DDBJ whole genome shotgun (WGS) entry which is preliminary data.</text>
</comment>
<evidence type="ECO:0000256" key="5">
    <source>
        <dbReference type="ARBA" id="ARBA00022679"/>
    </source>
</evidence>
<keyword evidence="22" id="KW-0464">Manganese</keyword>
<name>A0A5C6PL81_9TELE</name>
<keyword evidence="3" id="KW-1003">Cell membrane</keyword>
<comment type="cofactor">
    <cofactor evidence="22">
        <name>Mg(2+)</name>
        <dbReference type="ChEBI" id="CHEBI:18420"/>
    </cofactor>
    <cofactor evidence="22">
        <name>Mn(2+)</name>
        <dbReference type="ChEBI" id="CHEBI:29035"/>
    </cofactor>
</comment>
<feature type="disulfide bond" evidence="21">
    <location>
        <begin position="86"/>
        <end position="98"/>
    </location>
</feature>
<gene>
    <name evidence="25" type="ORF">D4764_01G0000300</name>
</gene>
<evidence type="ECO:0000256" key="16">
    <source>
        <dbReference type="ARBA" id="ARBA00023170"/>
    </source>
</evidence>
<dbReference type="FunFam" id="1.10.510.10:FF:000099">
    <property type="entry name" value="Serine/threonine-protein kinase receptor"/>
    <property type="match status" value="1"/>
</dbReference>
<evidence type="ECO:0000313" key="26">
    <source>
        <dbReference type="Proteomes" id="UP000324091"/>
    </source>
</evidence>
<dbReference type="AlphaFoldDB" id="A0A5C6PL81"/>
<dbReference type="SUPFAM" id="SSF57302">
    <property type="entry name" value="Snake toxin-like"/>
    <property type="match status" value="1"/>
</dbReference>
<dbReference type="Gene3D" id="2.10.60.10">
    <property type="entry name" value="CD59"/>
    <property type="match status" value="1"/>
</dbReference>
<feature type="domain" description="Protein kinase" evidence="24">
    <location>
        <begin position="196"/>
        <end position="566"/>
    </location>
</feature>
<dbReference type="SUPFAM" id="SSF56112">
    <property type="entry name" value="Protein kinase-like (PK-like)"/>
    <property type="match status" value="1"/>
</dbReference>
<evidence type="ECO:0000259" key="24">
    <source>
        <dbReference type="PROSITE" id="PS50011"/>
    </source>
</evidence>
<keyword evidence="16 22" id="KW-0675">Receptor</keyword>
<keyword evidence="26" id="KW-1185">Reference proteome</keyword>
<dbReference type="CDD" id="cd14053">
    <property type="entry name" value="STKc_ACVR2"/>
    <property type="match status" value="1"/>
</dbReference>
<proteinExistence type="inferred from homology"/>
<evidence type="ECO:0000256" key="22">
    <source>
        <dbReference type="RuleBase" id="RU361271"/>
    </source>
</evidence>
<feature type="transmembrane region" description="Helical" evidence="22">
    <location>
        <begin position="136"/>
        <end position="157"/>
    </location>
</feature>
<feature type="compositionally biased region" description="Polar residues" evidence="23">
    <location>
        <begin position="265"/>
        <end position="274"/>
    </location>
</feature>
<evidence type="ECO:0000256" key="14">
    <source>
        <dbReference type="ARBA" id="ARBA00023136"/>
    </source>
</evidence>
<evidence type="ECO:0000256" key="3">
    <source>
        <dbReference type="ARBA" id="ARBA00022475"/>
    </source>
</evidence>
<evidence type="ECO:0000256" key="1">
    <source>
        <dbReference type="ARBA" id="ARBA00004251"/>
    </source>
</evidence>
<evidence type="ECO:0000256" key="6">
    <source>
        <dbReference type="ARBA" id="ARBA00022692"/>
    </source>
</evidence>
<dbReference type="PIRSF" id="PIRSF037393">
    <property type="entry name" value="TGFRII"/>
    <property type="match status" value="1"/>
</dbReference>
<feature type="region of interest" description="Disordered" evidence="23">
    <location>
        <begin position="240"/>
        <end position="274"/>
    </location>
</feature>
<evidence type="ECO:0000256" key="9">
    <source>
        <dbReference type="ARBA" id="ARBA00022741"/>
    </source>
</evidence>
<dbReference type="InterPro" id="IPR045860">
    <property type="entry name" value="Snake_toxin-like_sf"/>
</dbReference>
<dbReference type="GO" id="GO:0005524">
    <property type="term" value="F:ATP binding"/>
    <property type="evidence" value="ECO:0007669"/>
    <property type="project" value="UniProtKB-UniRule"/>
</dbReference>
<dbReference type="Gene3D" id="1.10.510.10">
    <property type="entry name" value="Transferase(Phosphotransferase) domain 1"/>
    <property type="match status" value="1"/>
</dbReference>
<evidence type="ECO:0000256" key="20">
    <source>
        <dbReference type="PIRSR" id="PIRSR037393-1"/>
    </source>
</evidence>
<feature type="active site" description="Proton acceptor" evidence="20">
    <location>
        <position position="406"/>
    </location>
</feature>
<evidence type="ECO:0000256" key="7">
    <source>
        <dbReference type="ARBA" id="ARBA00022723"/>
    </source>
</evidence>
<comment type="similarity">
    <text evidence="2 22">Belongs to the protein kinase superfamily. TKL Ser/Thr protein kinase family. TGFB receptor subfamily.</text>
</comment>
<keyword evidence="15 21" id="KW-1015">Disulfide bond</keyword>
<dbReference type="GO" id="GO:0017002">
    <property type="term" value="F:activin receptor activity"/>
    <property type="evidence" value="ECO:0007669"/>
    <property type="project" value="TreeGrafter"/>
</dbReference>
<dbReference type="GO" id="GO:0071363">
    <property type="term" value="P:cellular response to growth factor stimulus"/>
    <property type="evidence" value="ECO:0007669"/>
    <property type="project" value="TreeGrafter"/>
</dbReference>
<keyword evidence="17" id="KW-0325">Glycoprotein</keyword>
<dbReference type="Proteomes" id="UP000324091">
    <property type="component" value="Chromosome 1"/>
</dbReference>
<keyword evidence="5 22" id="KW-0808">Transferase</keyword>
<dbReference type="Pfam" id="PF01064">
    <property type="entry name" value="Activin_recp"/>
    <property type="match status" value="1"/>
</dbReference>
<dbReference type="PANTHER" id="PTHR23255:SF64">
    <property type="entry name" value="ACTIVIN RECEPTOR TYPE-2A"/>
    <property type="match status" value="1"/>
</dbReference>
<evidence type="ECO:0000256" key="23">
    <source>
        <dbReference type="SAM" id="MobiDB-lite"/>
    </source>
</evidence>
<dbReference type="GO" id="GO:0048185">
    <property type="term" value="F:activin binding"/>
    <property type="evidence" value="ECO:0007669"/>
    <property type="project" value="TreeGrafter"/>
</dbReference>
<dbReference type="PROSITE" id="PS00108">
    <property type="entry name" value="PROTEIN_KINASE_ST"/>
    <property type="match status" value="1"/>
</dbReference>
<dbReference type="InterPro" id="IPR001245">
    <property type="entry name" value="Ser-Thr/Tyr_kinase_cat_dom"/>
</dbReference>
<comment type="subcellular location">
    <subcellularLocation>
        <location evidence="1">Cell membrane</location>
        <topology evidence="1">Single-pass type I membrane protein</topology>
    </subcellularLocation>
    <subcellularLocation>
        <location evidence="22">Membrane</location>
        <topology evidence="22">Single-pass type I membrane protein</topology>
    </subcellularLocation>
</comment>
<accession>A0A5C6PL81</accession>
<comment type="catalytic activity">
    <reaction evidence="18">
        <text>L-seryl-[receptor-protein] + ATP = O-phospho-L-seryl-[receptor-protein] + ADP + H(+)</text>
        <dbReference type="Rhea" id="RHEA:18673"/>
        <dbReference type="Rhea" id="RHEA-COMP:11022"/>
        <dbReference type="Rhea" id="RHEA-COMP:11023"/>
        <dbReference type="ChEBI" id="CHEBI:15378"/>
        <dbReference type="ChEBI" id="CHEBI:29999"/>
        <dbReference type="ChEBI" id="CHEBI:30616"/>
        <dbReference type="ChEBI" id="CHEBI:83421"/>
        <dbReference type="ChEBI" id="CHEBI:456216"/>
        <dbReference type="EC" id="2.7.11.30"/>
    </reaction>
    <physiologicalReaction direction="left-to-right" evidence="18">
        <dbReference type="Rhea" id="RHEA:18674"/>
    </physiologicalReaction>
</comment>
<dbReference type="EC" id="2.7.11.30" evidence="22"/>
<dbReference type="EMBL" id="RHFK02000001">
    <property type="protein sequence ID" value="TWW80215.1"/>
    <property type="molecule type" value="Genomic_DNA"/>
</dbReference>
<dbReference type="PRINTS" id="PR00653">
    <property type="entry name" value="ACTIVIN2R"/>
</dbReference>
<evidence type="ECO:0000256" key="10">
    <source>
        <dbReference type="ARBA" id="ARBA00022777"/>
    </source>
</evidence>
<evidence type="ECO:0000256" key="18">
    <source>
        <dbReference type="ARBA" id="ARBA00048932"/>
    </source>
</evidence>
<dbReference type="GO" id="GO:0046872">
    <property type="term" value="F:metal ion binding"/>
    <property type="evidence" value="ECO:0007669"/>
    <property type="project" value="UniProtKB-KW"/>
</dbReference>
<dbReference type="InterPro" id="IPR017194">
    <property type="entry name" value="Transform_growth_fac-b_typ-2"/>
</dbReference>